<feature type="transmembrane region" description="Helical" evidence="1">
    <location>
        <begin position="126"/>
        <end position="148"/>
    </location>
</feature>
<comment type="caution">
    <text evidence="2">The sequence shown here is derived from an EMBL/GenBank/DDBJ whole genome shotgun (WGS) entry which is preliminary data.</text>
</comment>
<organism evidence="2 3">
    <name type="scientific">Caenorhabditis bovis</name>
    <dbReference type="NCBI Taxonomy" id="2654633"/>
    <lineage>
        <taxon>Eukaryota</taxon>
        <taxon>Metazoa</taxon>
        <taxon>Ecdysozoa</taxon>
        <taxon>Nematoda</taxon>
        <taxon>Chromadorea</taxon>
        <taxon>Rhabditida</taxon>
        <taxon>Rhabditina</taxon>
        <taxon>Rhabditomorpha</taxon>
        <taxon>Rhabditoidea</taxon>
        <taxon>Rhabditidae</taxon>
        <taxon>Peloderinae</taxon>
        <taxon>Caenorhabditis</taxon>
    </lineage>
</organism>
<reference evidence="2 3" key="1">
    <citation type="submission" date="2020-04" db="EMBL/GenBank/DDBJ databases">
        <authorList>
            <person name="Laetsch R D."/>
            <person name="Stevens L."/>
            <person name="Kumar S."/>
            <person name="Blaxter L. M."/>
        </authorList>
    </citation>
    <scope>NUCLEOTIDE SEQUENCE [LARGE SCALE GENOMIC DNA]</scope>
</reference>
<evidence type="ECO:0000313" key="2">
    <source>
        <dbReference type="EMBL" id="CAB3401439.1"/>
    </source>
</evidence>
<feature type="transmembrane region" description="Helical" evidence="1">
    <location>
        <begin position="37"/>
        <end position="60"/>
    </location>
</feature>
<evidence type="ECO:0000256" key="1">
    <source>
        <dbReference type="SAM" id="Phobius"/>
    </source>
</evidence>
<feature type="transmembrane region" description="Helical" evidence="1">
    <location>
        <begin position="72"/>
        <end position="93"/>
    </location>
</feature>
<keyword evidence="1" id="KW-0812">Transmembrane</keyword>
<keyword evidence="3" id="KW-1185">Reference proteome</keyword>
<evidence type="ECO:0000313" key="3">
    <source>
        <dbReference type="Proteomes" id="UP000494206"/>
    </source>
</evidence>
<dbReference type="Gene3D" id="1.20.1070.10">
    <property type="entry name" value="Rhodopsin 7-helix transmembrane proteins"/>
    <property type="match status" value="1"/>
</dbReference>
<gene>
    <name evidence="2" type="ORF">CBOVIS_LOCUS4187</name>
</gene>
<dbReference type="AlphaFoldDB" id="A0A8S1ECP5"/>
<dbReference type="EMBL" id="CADEPM010000003">
    <property type="protein sequence ID" value="CAB3401439.1"/>
    <property type="molecule type" value="Genomic_DNA"/>
</dbReference>
<dbReference type="OrthoDB" id="6157510at2759"/>
<name>A0A8S1ECP5_9PELO</name>
<keyword evidence="1" id="KW-1133">Transmembrane helix</keyword>
<protein>
    <submittedName>
        <fullName evidence="2">Uncharacterized protein</fullName>
    </submittedName>
</protein>
<keyword evidence="1" id="KW-0472">Membrane</keyword>
<dbReference type="Proteomes" id="UP000494206">
    <property type="component" value="Unassembled WGS sequence"/>
</dbReference>
<accession>A0A8S1ECP5</accession>
<dbReference type="PANTHER" id="PTHR34152">
    <property type="entry name" value="PROTEIN CBG12353-RELATED"/>
    <property type="match status" value="1"/>
</dbReference>
<sequence length="202" mass="21920">MTEYNDVEAANNGGGGGGGMKTLELGQKCASFFDTTCGIVCSLIFTFTVPFLVIAVGYIYRNDCPSNAKIPTWLVVFGVTMVGERLIGLFITAMKKRAEKRHPASDNETDEEAEARRTQIAADIPGFVGLLGIAQIVLGIFSLVWMFFGFLWVLGTFGDKEVCHWAPYTLAFVFAFAGFMVACMALCCLGCVCCVINIVTKD</sequence>
<proteinExistence type="predicted"/>
<feature type="transmembrane region" description="Helical" evidence="1">
    <location>
        <begin position="168"/>
        <end position="199"/>
    </location>
</feature>